<reference evidence="2" key="3">
    <citation type="submission" date="2025-09" db="UniProtKB">
        <authorList>
            <consortium name="Ensembl"/>
        </authorList>
    </citation>
    <scope>IDENTIFICATION</scope>
</reference>
<sequence length="160" mass="17756">ILFLSGTSTSAFVLENPASLQESLPTFSRGQMEGSKDLIVDSSYYSNFYQPSRYPPYYNNLYNYPQYQVSDTDRTGTEQPLSGGPVPHTLGVPPTGFPEGQGRIGENLLANHNMNPQYQMHSYYSAASYLGQSIGSSSHIRQLMAMDESPTYTEPKMSSK</sequence>
<evidence type="ECO:0000256" key="1">
    <source>
        <dbReference type="SAM" id="MobiDB-lite"/>
    </source>
</evidence>
<organism evidence="2 3">
    <name type="scientific">Erpetoichthys calabaricus</name>
    <name type="common">Rope fish</name>
    <name type="synonym">Calamoichthys calabaricus</name>
    <dbReference type="NCBI Taxonomy" id="27687"/>
    <lineage>
        <taxon>Eukaryota</taxon>
        <taxon>Metazoa</taxon>
        <taxon>Chordata</taxon>
        <taxon>Craniata</taxon>
        <taxon>Vertebrata</taxon>
        <taxon>Euteleostomi</taxon>
        <taxon>Actinopterygii</taxon>
        <taxon>Polypteriformes</taxon>
        <taxon>Polypteridae</taxon>
        <taxon>Erpetoichthys</taxon>
    </lineage>
</organism>
<reference evidence="2" key="1">
    <citation type="submission" date="2021-06" db="EMBL/GenBank/DDBJ databases">
        <authorList>
            <consortium name="Wellcome Sanger Institute Data Sharing"/>
        </authorList>
    </citation>
    <scope>NUCLEOTIDE SEQUENCE [LARGE SCALE GENOMIC DNA]</scope>
</reference>
<proteinExistence type="predicted"/>
<dbReference type="AlphaFoldDB" id="A0A8C4SJ08"/>
<dbReference type="Ensembl" id="ENSECRT00000015691.1">
    <property type="protein sequence ID" value="ENSECRP00000015417.1"/>
    <property type="gene ID" value="ENSECRG00000010288.1"/>
</dbReference>
<evidence type="ECO:0000313" key="3">
    <source>
        <dbReference type="Proteomes" id="UP000694620"/>
    </source>
</evidence>
<dbReference type="Proteomes" id="UP000694620">
    <property type="component" value="Chromosome 7"/>
</dbReference>
<name>A0A8C4SJ08_ERPCA</name>
<reference evidence="2" key="2">
    <citation type="submission" date="2025-08" db="UniProtKB">
        <authorList>
            <consortium name="Ensembl"/>
        </authorList>
    </citation>
    <scope>IDENTIFICATION</scope>
</reference>
<dbReference type="GeneTree" id="ENSGT00940000181488"/>
<feature type="region of interest" description="Disordered" evidence="1">
    <location>
        <begin position="71"/>
        <end position="91"/>
    </location>
</feature>
<evidence type="ECO:0000313" key="2">
    <source>
        <dbReference type="Ensembl" id="ENSECRP00000015417.1"/>
    </source>
</evidence>
<accession>A0A8C4SJ08</accession>
<keyword evidence="3" id="KW-1185">Reference proteome</keyword>
<protein>
    <submittedName>
        <fullName evidence="2">Uncharacterized protein</fullName>
    </submittedName>
</protein>